<feature type="region of interest" description="Disordered" evidence="1">
    <location>
        <begin position="190"/>
        <end position="214"/>
    </location>
</feature>
<sequence length="345" mass="36813">MSKTRHHKALPSEDEDSGRGSVDSSLLCRDSPEPGAREGSWLRDLTPSSPDDEQPGLSASSDYENVASPSGSSTASGPIYVRAPGFEHHGHSVAAATVPRPTPEKKAAKGAGKPAAPRKGSVISVSDLSALNEGRCVSTRVRAKSKKEPLPMKLRALPQSFWQQPDETSGVSPAIVMPVLPPLFKHDTQDDITAVRPLTPPDGSGERRPRSPERVVRVKNTELLMRLFDEVDPERRPMAPVVKRGRPKKPPPAAMSRSLRGEDPCMVNAATEALLPLLPFGPRGGQAGQRAHPAAGSSTAALAAAQHPPTLTMVTLKDGDKTVSLPALTVDHNYPQVLSELVMRL</sequence>
<name>A0AAQ4DM76_AMBAM</name>
<feature type="compositionally biased region" description="Basic and acidic residues" evidence="1">
    <location>
        <begin position="204"/>
        <end position="214"/>
    </location>
</feature>
<feature type="compositionally biased region" description="Low complexity" evidence="1">
    <location>
        <begin position="109"/>
        <end position="120"/>
    </location>
</feature>
<dbReference type="EMBL" id="JARKHS020029216">
    <property type="protein sequence ID" value="KAK8763566.1"/>
    <property type="molecule type" value="Genomic_DNA"/>
</dbReference>
<evidence type="ECO:0000313" key="3">
    <source>
        <dbReference type="Proteomes" id="UP001321473"/>
    </source>
</evidence>
<feature type="compositionally biased region" description="Low complexity" evidence="1">
    <location>
        <begin position="67"/>
        <end position="78"/>
    </location>
</feature>
<dbReference type="Proteomes" id="UP001321473">
    <property type="component" value="Unassembled WGS sequence"/>
</dbReference>
<feature type="region of interest" description="Disordered" evidence="1">
    <location>
        <begin position="1"/>
        <end position="123"/>
    </location>
</feature>
<feature type="region of interest" description="Disordered" evidence="1">
    <location>
        <begin position="240"/>
        <end position="259"/>
    </location>
</feature>
<accession>A0AAQ4DM76</accession>
<evidence type="ECO:0000313" key="2">
    <source>
        <dbReference type="EMBL" id="KAK8763566.1"/>
    </source>
</evidence>
<dbReference type="AlphaFoldDB" id="A0AAQ4DM76"/>
<evidence type="ECO:0000256" key="1">
    <source>
        <dbReference type="SAM" id="MobiDB-lite"/>
    </source>
</evidence>
<organism evidence="2 3">
    <name type="scientific">Amblyomma americanum</name>
    <name type="common">Lone star tick</name>
    <dbReference type="NCBI Taxonomy" id="6943"/>
    <lineage>
        <taxon>Eukaryota</taxon>
        <taxon>Metazoa</taxon>
        <taxon>Ecdysozoa</taxon>
        <taxon>Arthropoda</taxon>
        <taxon>Chelicerata</taxon>
        <taxon>Arachnida</taxon>
        <taxon>Acari</taxon>
        <taxon>Parasitiformes</taxon>
        <taxon>Ixodida</taxon>
        <taxon>Ixodoidea</taxon>
        <taxon>Ixodidae</taxon>
        <taxon>Amblyomminae</taxon>
        <taxon>Amblyomma</taxon>
    </lineage>
</organism>
<gene>
    <name evidence="2" type="ORF">V5799_033825</name>
</gene>
<protein>
    <submittedName>
        <fullName evidence="2">Uncharacterized protein</fullName>
    </submittedName>
</protein>
<keyword evidence="3" id="KW-1185">Reference proteome</keyword>
<dbReference type="InterPro" id="IPR053819">
    <property type="entry name" value="TEADIR3_omega_loop"/>
</dbReference>
<reference evidence="2 3" key="1">
    <citation type="journal article" date="2023" name="Arcadia Sci">
        <title>De novo assembly of a long-read Amblyomma americanum tick genome.</title>
        <authorList>
            <person name="Chou S."/>
            <person name="Poskanzer K.E."/>
            <person name="Rollins M."/>
            <person name="Thuy-Boun P.S."/>
        </authorList>
    </citation>
    <scope>NUCLEOTIDE SEQUENCE [LARGE SCALE GENOMIC DNA]</scope>
    <source>
        <strain evidence="2">F_SG_1</strain>
        <tissue evidence="2">Salivary glands</tissue>
    </source>
</reference>
<proteinExistence type="predicted"/>
<dbReference type="Pfam" id="PF15238">
    <property type="entry name" value="TEADIR3"/>
    <property type="match status" value="1"/>
</dbReference>
<comment type="caution">
    <text evidence="2">The sequence shown here is derived from an EMBL/GenBank/DDBJ whole genome shotgun (WGS) entry which is preliminary data.</text>
</comment>